<keyword evidence="4" id="KW-1185">Reference proteome</keyword>
<dbReference type="EMBL" id="FOOQ01000001">
    <property type="protein sequence ID" value="SFG14560.1"/>
    <property type="molecule type" value="Genomic_DNA"/>
</dbReference>
<dbReference type="Pfam" id="PF00561">
    <property type="entry name" value="Abhydrolase_1"/>
    <property type="match status" value="1"/>
</dbReference>
<dbReference type="RefSeq" id="WP_092890740.1">
    <property type="nucleotide sequence ID" value="NZ_FOOQ01000001.1"/>
</dbReference>
<feature type="compositionally biased region" description="Polar residues" evidence="1">
    <location>
        <begin position="1"/>
        <end position="10"/>
    </location>
</feature>
<name>A0A1I2PG89_9EURY</name>
<accession>A0A1I2PG89</accession>
<dbReference type="STRING" id="553467.SAMN04488063_1563"/>
<feature type="domain" description="AB hydrolase-1" evidence="2">
    <location>
        <begin position="43"/>
        <end position="280"/>
    </location>
</feature>
<sequence length="295" mass="31534">MTAKSSTSPRSDAERDADRTVTVSPDGDGDIAYADYGRPDGAPVVFLHGTPGSRKLGSLFDSAADETGVRVLAPDRPGYGRSDPRPGRSVRDAGAFVGTVLDDADVQTAGLVAFSGGAPSALATAATRPNRVESVDIVSGATPPDVGGETPAVQRFLARLATTTPAVLRGLFYGQAWVADRLGPSVVVSQYTADAESIPNPEAEVIRADFVEAFARSRRGAVTEFRNAARDWGVRFEEVTTPVRFWHGDSDANVPIGGVRRLEKRLPNARLRVLDDADHLETLLRCIPDVMERHR</sequence>
<dbReference type="AlphaFoldDB" id="A0A1I2PG89"/>
<dbReference type="PANTHER" id="PTHR43689:SF8">
    <property type="entry name" value="ALPHA_BETA-HYDROLASES SUPERFAMILY PROTEIN"/>
    <property type="match status" value="1"/>
</dbReference>
<evidence type="ECO:0000256" key="1">
    <source>
        <dbReference type="SAM" id="MobiDB-lite"/>
    </source>
</evidence>
<dbReference type="Proteomes" id="UP000198876">
    <property type="component" value="Unassembled WGS sequence"/>
</dbReference>
<evidence type="ECO:0000313" key="4">
    <source>
        <dbReference type="Proteomes" id="UP000198876"/>
    </source>
</evidence>
<proteinExistence type="predicted"/>
<gene>
    <name evidence="3" type="ORF">SAMN04488063_1563</name>
</gene>
<dbReference type="InterPro" id="IPR029058">
    <property type="entry name" value="AB_hydrolase_fold"/>
</dbReference>
<evidence type="ECO:0000259" key="2">
    <source>
        <dbReference type="Pfam" id="PF00561"/>
    </source>
</evidence>
<evidence type="ECO:0000313" key="3">
    <source>
        <dbReference type="EMBL" id="SFG14560.1"/>
    </source>
</evidence>
<dbReference type="PRINTS" id="PR00111">
    <property type="entry name" value="ABHYDROLASE"/>
</dbReference>
<dbReference type="OrthoDB" id="9890at2157"/>
<protein>
    <submittedName>
        <fullName evidence="3">Pimeloyl-ACP methyl ester carboxylesterase</fullName>
    </submittedName>
</protein>
<dbReference type="PANTHER" id="PTHR43689">
    <property type="entry name" value="HYDROLASE"/>
    <property type="match status" value="1"/>
</dbReference>
<dbReference type="Gene3D" id="3.40.50.1820">
    <property type="entry name" value="alpha/beta hydrolase"/>
    <property type="match status" value="1"/>
</dbReference>
<feature type="region of interest" description="Disordered" evidence="1">
    <location>
        <begin position="1"/>
        <end position="36"/>
    </location>
</feature>
<organism evidence="3 4">
    <name type="scientific">Halopelagius inordinatus</name>
    <dbReference type="NCBI Taxonomy" id="553467"/>
    <lineage>
        <taxon>Archaea</taxon>
        <taxon>Methanobacteriati</taxon>
        <taxon>Methanobacteriota</taxon>
        <taxon>Stenosarchaea group</taxon>
        <taxon>Halobacteria</taxon>
        <taxon>Halobacteriales</taxon>
        <taxon>Haloferacaceae</taxon>
    </lineage>
</organism>
<dbReference type="SUPFAM" id="SSF53474">
    <property type="entry name" value="alpha/beta-Hydrolases"/>
    <property type="match status" value="1"/>
</dbReference>
<reference evidence="4" key="1">
    <citation type="submission" date="2016-10" db="EMBL/GenBank/DDBJ databases">
        <authorList>
            <person name="Varghese N."/>
            <person name="Submissions S."/>
        </authorList>
    </citation>
    <scope>NUCLEOTIDE SEQUENCE [LARGE SCALE GENOMIC DNA]</scope>
    <source>
        <strain evidence="4">CGMCC 1.7739</strain>
    </source>
</reference>
<dbReference type="InterPro" id="IPR000073">
    <property type="entry name" value="AB_hydrolase_1"/>
</dbReference>